<dbReference type="InterPro" id="IPR004555">
    <property type="entry name" value="G6PDH_assembly_OpcA"/>
</dbReference>
<evidence type="ECO:0000313" key="4">
    <source>
        <dbReference type="EMBL" id="MDR7364494.1"/>
    </source>
</evidence>
<proteinExistence type="predicted"/>
<reference evidence="4 5" key="1">
    <citation type="submission" date="2023-07" db="EMBL/GenBank/DDBJ databases">
        <title>Sequencing the genomes of 1000 actinobacteria strains.</title>
        <authorList>
            <person name="Klenk H.-P."/>
        </authorList>
    </citation>
    <scope>NUCLEOTIDE SEQUENCE [LARGE SCALE GENOMIC DNA]</scope>
    <source>
        <strain evidence="4 5">DSM 19426</strain>
    </source>
</reference>
<dbReference type="RefSeq" id="WP_310306197.1">
    <property type="nucleotide sequence ID" value="NZ_BAAAPS010000006.1"/>
</dbReference>
<evidence type="ECO:0000256" key="1">
    <source>
        <dbReference type="SAM" id="MobiDB-lite"/>
    </source>
</evidence>
<protein>
    <submittedName>
        <fullName evidence="4">Glucose-6-phosphate dehydrogenase assembly protein OpcA</fullName>
    </submittedName>
</protein>
<comment type="caution">
    <text evidence="4">The sequence shown here is derived from an EMBL/GenBank/DDBJ whole genome shotgun (WGS) entry which is preliminary data.</text>
</comment>
<feature type="compositionally biased region" description="Low complexity" evidence="1">
    <location>
        <begin position="322"/>
        <end position="334"/>
    </location>
</feature>
<dbReference type="PANTHER" id="PTHR38658">
    <property type="entry name" value="OXPP CYCLE PROTEIN OPCA-RELATED"/>
    <property type="match status" value="1"/>
</dbReference>
<feature type="domain" description="Glucose-6-phosphate dehydrogenase assembly protein OpcA C-terminal" evidence="3">
    <location>
        <begin position="167"/>
        <end position="293"/>
    </location>
</feature>
<dbReference type="Pfam" id="PF10128">
    <property type="entry name" value="OpcA_G6PD_assem"/>
    <property type="match status" value="1"/>
</dbReference>
<name>A0ABU2C1P5_9ACTN</name>
<dbReference type="EMBL" id="JAVDYG010000001">
    <property type="protein sequence ID" value="MDR7364494.1"/>
    <property type="molecule type" value="Genomic_DNA"/>
</dbReference>
<sequence length="343" mass="36088">MSTITLEDTSANAIASALVRARRNAGSPAMGMVMTLVVVVPEKDAEEAMKAAGSAAREHPSRILAVVVGSGRGSSRIDAEIRSGTGTPGELALIRLSGAVTGHAESVVLPLLLPDSPVVVWWPTDAPADPAADPIGRLAKRRITDAAQVPRGRQQAMLTQCSSYVDGNTDLAWTRITRWRALLAAALDQAPGRVTRIEITGERISPSADLLGAWLADRLKAPVERTVSDGPGITCVRLVTRTGEIAITRGDGVHATLTVPGQPDRPVALPRRDVPDLLSEELRRLDPDDIYAATAKRLHRMAGSTARKAAATKGTARKTTAKKAPASTKAAAGRTAKKAARKS</sequence>
<organism evidence="4 5">
    <name type="scientific">Nocardioides marmoribigeumensis</name>
    <dbReference type="NCBI Taxonomy" id="433649"/>
    <lineage>
        <taxon>Bacteria</taxon>
        <taxon>Bacillati</taxon>
        <taxon>Actinomycetota</taxon>
        <taxon>Actinomycetes</taxon>
        <taxon>Propionibacteriales</taxon>
        <taxon>Nocardioidaceae</taxon>
        <taxon>Nocardioides</taxon>
    </lineage>
</organism>
<feature type="compositionally biased region" description="Low complexity" evidence="1">
    <location>
        <begin position="302"/>
        <end position="314"/>
    </location>
</feature>
<feature type="domain" description="Glucose-6-phosphate dehydrogenase assembly protein OpcA N-terminal" evidence="2">
    <location>
        <begin position="53"/>
        <end position="151"/>
    </location>
</feature>
<evidence type="ECO:0000313" key="5">
    <source>
        <dbReference type="Proteomes" id="UP001183648"/>
    </source>
</evidence>
<dbReference type="Proteomes" id="UP001183648">
    <property type="component" value="Unassembled WGS sequence"/>
</dbReference>
<keyword evidence="5" id="KW-1185">Reference proteome</keyword>
<feature type="region of interest" description="Disordered" evidence="1">
    <location>
        <begin position="301"/>
        <end position="343"/>
    </location>
</feature>
<dbReference type="PANTHER" id="PTHR38658:SF1">
    <property type="entry name" value="OXPP CYCLE PROTEIN OPCA-RELATED"/>
    <property type="match status" value="1"/>
</dbReference>
<accession>A0ABU2C1P5</accession>
<evidence type="ECO:0000259" key="3">
    <source>
        <dbReference type="Pfam" id="PF20171"/>
    </source>
</evidence>
<gene>
    <name evidence="4" type="ORF">J2S63_004047</name>
</gene>
<dbReference type="InterPro" id="IPR046801">
    <property type="entry name" value="OpcA_G6PD_N"/>
</dbReference>
<dbReference type="InterPro" id="IPR046802">
    <property type="entry name" value="OpcA_G6PD_C"/>
</dbReference>
<evidence type="ECO:0000259" key="2">
    <source>
        <dbReference type="Pfam" id="PF10128"/>
    </source>
</evidence>
<dbReference type="Pfam" id="PF20171">
    <property type="entry name" value="OpcA_G6PD_C"/>
    <property type="match status" value="1"/>
</dbReference>